<keyword evidence="3" id="KW-0808">Transferase</keyword>
<protein>
    <submittedName>
        <fullName evidence="3">Class I SAM-dependent methyltransferase</fullName>
    </submittedName>
</protein>
<dbReference type="Pfam" id="PF13649">
    <property type="entry name" value="Methyltransf_25"/>
    <property type="match status" value="1"/>
</dbReference>
<dbReference type="EMBL" id="CP042266">
    <property type="protein sequence ID" value="QDY78158.1"/>
    <property type="molecule type" value="Genomic_DNA"/>
</dbReference>
<sequence length="257" mass="28358">MTYESDTYGERAAARYDDLYGDFTPPQEQILLLAALAGDTPAVEIGSGTGRVTLPLAERVPVVAVDASAEMTDQLTKKTGRLPITSVTADAAHYVHAAPVDLVFACFNTFFLLAREDTQRAFLTRAAQMLTPAGVLLIETFVPRPGERLPDGPHPGVFPERQTVSLKRLAPGTSVLFTAENHRDEGEFHYNEVVLSDGALPRVLPGRMRYWQPEEIDVLAADAGLALRERWSDWNRTPYEPGTSPKHITLYRRTGHS</sequence>
<dbReference type="Proteomes" id="UP000320580">
    <property type="component" value="Chromosome"/>
</dbReference>
<dbReference type="OrthoDB" id="3172472at2"/>
<dbReference type="GO" id="GO:0032259">
    <property type="term" value="P:methylation"/>
    <property type="evidence" value="ECO:0007669"/>
    <property type="project" value="UniProtKB-KW"/>
</dbReference>
<feature type="domain" description="Methyltransferase" evidence="2">
    <location>
        <begin position="43"/>
        <end position="134"/>
    </location>
</feature>
<keyword evidence="3" id="KW-0489">Methyltransferase</keyword>
<gene>
    <name evidence="3" type="ORF">FQU76_18555</name>
</gene>
<dbReference type="SUPFAM" id="SSF53335">
    <property type="entry name" value="S-adenosyl-L-methionine-dependent methyltransferases"/>
    <property type="match status" value="1"/>
</dbReference>
<dbReference type="RefSeq" id="WP_146481478.1">
    <property type="nucleotide sequence ID" value="NZ_CP042266.1"/>
</dbReference>
<dbReference type="Gene3D" id="3.40.50.150">
    <property type="entry name" value="Vaccinia Virus protein VP39"/>
    <property type="match status" value="1"/>
</dbReference>
<proteinExistence type="predicted"/>
<dbReference type="AlphaFoldDB" id="A0A5B8IHM9"/>
<name>A0A5B8IHM9_9ACTN</name>
<feature type="region of interest" description="Disordered" evidence="1">
    <location>
        <begin position="236"/>
        <end position="257"/>
    </location>
</feature>
<dbReference type="KEGG" id="sqz:FQU76_18555"/>
<reference evidence="3 4" key="1">
    <citation type="submission" date="2019-07" db="EMBL/GenBank/DDBJ databases">
        <authorList>
            <person name="Zhu P."/>
        </authorList>
    </citation>
    <scope>NUCLEOTIDE SEQUENCE [LARGE SCALE GENOMIC DNA]</scope>
    <source>
        <strain evidence="3 4">SSL-25</strain>
    </source>
</reference>
<evidence type="ECO:0000313" key="4">
    <source>
        <dbReference type="Proteomes" id="UP000320580"/>
    </source>
</evidence>
<dbReference type="InterPro" id="IPR041698">
    <property type="entry name" value="Methyltransf_25"/>
</dbReference>
<evidence type="ECO:0000313" key="3">
    <source>
        <dbReference type="EMBL" id="QDY78158.1"/>
    </source>
</evidence>
<evidence type="ECO:0000259" key="2">
    <source>
        <dbReference type="Pfam" id="PF13649"/>
    </source>
</evidence>
<keyword evidence="4" id="KW-1185">Reference proteome</keyword>
<accession>A0A5B8IHM9</accession>
<evidence type="ECO:0000256" key="1">
    <source>
        <dbReference type="SAM" id="MobiDB-lite"/>
    </source>
</evidence>
<dbReference type="GO" id="GO:0008168">
    <property type="term" value="F:methyltransferase activity"/>
    <property type="evidence" value="ECO:0007669"/>
    <property type="project" value="UniProtKB-KW"/>
</dbReference>
<organism evidence="3 4">
    <name type="scientific">Streptomyces qinzhouensis</name>
    <dbReference type="NCBI Taxonomy" id="2599401"/>
    <lineage>
        <taxon>Bacteria</taxon>
        <taxon>Bacillati</taxon>
        <taxon>Actinomycetota</taxon>
        <taxon>Actinomycetes</taxon>
        <taxon>Kitasatosporales</taxon>
        <taxon>Streptomycetaceae</taxon>
        <taxon>Streptomyces</taxon>
    </lineage>
</organism>
<dbReference type="InterPro" id="IPR029063">
    <property type="entry name" value="SAM-dependent_MTases_sf"/>
</dbReference>
<dbReference type="CDD" id="cd02440">
    <property type="entry name" value="AdoMet_MTases"/>
    <property type="match status" value="1"/>
</dbReference>